<sequence length="661" mass="67267">MSFQLTRTHTSVVLAATTIAASLVVIPTLAEGTATSEDAFCNSLSGAEGRITAEYNPLLASYAAAAAGSSSVSAADPAREAELRAALADAQAALEAAQQAALQSTPSAGDAAAATSATTDRGLDWVDWSQVDDATQARIIEALIVQKMNAYRANAGLPELVVSDTVTTDARAWSQHMSDTDNFNHDPDYKYFGAGKLDGGDTSYAGENIAYNHRENFGDKWGAYGTTKNPMQAADALFDQWKNSSGHDKNMLAQNNVVGVGVHIAKHGQFTRIYGTQKFYAITGGSPNVSRFHTTGDTASAYGFNGGAFNADNTNYVSGLAGGGDAQRAHSWQNKVGSLPGVALPVDVSSLPAKAGSAAPSTSTPAPAETTADADKQQAVIDAQASVNEAQGALDAYLASMADEKPSVSLADIDAELDRVADSIAAQTSVRPEKDGGVTLKAGGQAGRYLTAAEYREALTRCTTLSVDASDRPVNPSIGEGGQTPAPGIEAPAPQDPATQAPAPQDPATQAPTPQDPATQAPAPQNPVTQVPAPQNPVTQVPAPQNPSTPAPAPSNPSVDGGQTPAPGADAPAPQDPATQAPAPQNPVTQDPATQVPSVQVPVTPAASGPAHPDAPASTPAETRRDTLAATGASGVWVGVGAVAVLVAGIGAVVASRRAKR</sequence>
<dbReference type="Gene3D" id="3.40.33.10">
    <property type="entry name" value="CAP"/>
    <property type="match status" value="1"/>
</dbReference>
<evidence type="ECO:0000256" key="2">
    <source>
        <dbReference type="SAM" id="Phobius"/>
    </source>
</evidence>
<dbReference type="AlphaFoldDB" id="A0A2I1I092"/>
<dbReference type="SUPFAM" id="SSF55797">
    <property type="entry name" value="PR-1-like"/>
    <property type="match status" value="1"/>
</dbReference>
<feature type="transmembrane region" description="Helical" evidence="2">
    <location>
        <begin position="635"/>
        <end position="655"/>
    </location>
</feature>
<feature type="domain" description="SCP" evidence="4">
    <location>
        <begin position="146"/>
        <end position="278"/>
    </location>
</feature>
<organism evidence="5 6">
    <name type="scientific">Schaalia odontolytica</name>
    <dbReference type="NCBI Taxonomy" id="1660"/>
    <lineage>
        <taxon>Bacteria</taxon>
        <taxon>Bacillati</taxon>
        <taxon>Actinomycetota</taxon>
        <taxon>Actinomycetes</taxon>
        <taxon>Actinomycetales</taxon>
        <taxon>Actinomycetaceae</taxon>
        <taxon>Schaalia</taxon>
    </lineage>
</organism>
<comment type="caution">
    <text evidence="5">The sequence shown here is derived from an EMBL/GenBank/DDBJ whole genome shotgun (WGS) entry which is preliminary data.</text>
</comment>
<dbReference type="InterPro" id="IPR014044">
    <property type="entry name" value="CAP_dom"/>
</dbReference>
<evidence type="ECO:0000256" key="1">
    <source>
        <dbReference type="SAM" id="MobiDB-lite"/>
    </source>
</evidence>
<evidence type="ECO:0000256" key="3">
    <source>
        <dbReference type="SAM" id="SignalP"/>
    </source>
</evidence>
<dbReference type="EMBL" id="PKKM01000006">
    <property type="protein sequence ID" value="PKY64540.1"/>
    <property type="molecule type" value="Genomic_DNA"/>
</dbReference>
<feature type="chain" id="PRO_5014139193" description="SCP domain-containing protein" evidence="3">
    <location>
        <begin position="31"/>
        <end position="661"/>
    </location>
</feature>
<feature type="region of interest" description="Disordered" evidence="1">
    <location>
        <begin position="468"/>
        <end position="626"/>
    </location>
</feature>
<feature type="compositionally biased region" description="Low complexity" evidence="1">
    <location>
        <begin position="592"/>
        <end position="608"/>
    </location>
</feature>
<dbReference type="InterPro" id="IPR035940">
    <property type="entry name" value="CAP_sf"/>
</dbReference>
<feature type="compositionally biased region" description="Pro residues" evidence="1">
    <location>
        <begin position="544"/>
        <end position="555"/>
    </location>
</feature>
<name>A0A2I1I092_9ACTO</name>
<dbReference type="Proteomes" id="UP000234198">
    <property type="component" value="Unassembled WGS sequence"/>
</dbReference>
<gene>
    <name evidence="5" type="ORF">CYJ22_05595</name>
</gene>
<protein>
    <recommendedName>
        <fullName evidence="4">SCP domain-containing protein</fullName>
    </recommendedName>
</protein>
<keyword evidence="3" id="KW-0732">Signal</keyword>
<keyword evidence="2" id="KW-1133">Transmembrane helix</keyword>
<dbReference type="PANTHER" id="PTHR31157">
    <property type="entry name" value="SCP DOMAIN-CONTAINING PROTEIN"/>
    <property type="match status" value="1"/>
</dbReference>
<feature type="signal peptide" evidence="3">
    <location>
        <begin position="1"/>
        <end position="30"/>
    </location>
</feature>
<feature type="compositionally biased region" description="Low complexity" evidence="1">
    <location>
        <begin position="556"/>
        <end position="583"/>
    </location>
</feature>
<feature type="compositionally biased region" description="Low complexity" evidence="1">
    <location>
        <begin position="491"/>
        <end position="543"/>
    </location>
</feature>
<reference evidence="5 6" key="1">
    <citation type="submission" date="2017-12" db="EMBL/GenBank/DDBJ databases">
        <title>Phylogenetic diversity of female urinary microbiome.</title>
        <authorList>
            <person name="Thomas-White K."/>
            <person name="Wolfe A.J."/>
        </authorList>
    </citation>
    <scope>NUCLEOTIDE SEQUENCE [LARGE SCALE GENOMIC DNA]</scope>
    <source>
        <strain evidence="5 6">UMB0018</strain>
    </source>
</reference>
<evidence type="ECO:0000313" key="6">
    <source>
        <dbReference type="Proteomes" id="UP000234198"/>
    </source>
</evidence>
<dbReference type="RefSeq" id="WP_101601681.1">
    <property type="nucleotide sequence ID" value="NZ_PKKM01000006.1"/>
</dbReference>
<keyword evidence="2" id="KW-0472">Membrane</keyword>
<dbReference type="CDD" id="cd05379">
    <property type="entry name" value="CAP_bacterial"/>
    <property type="match status" value="1"/>
</dbReference>
<feature type="region of interest" description="Disordered" evidence="1">
    <location>
        <begin position="353"/>
        <end position="375"/>
    </location>
</feature>
<dbReference type="PANTHER" id="PTHR31157:SF1">
    <property type="entry name" value="SCP DOMAIN-CONTAINING PROTEIN"/>
    <property type="match status" value="1"/>
</dbReference>
<evidence type="ECO:0000259" key="4">
    <source>
        <dbReference type="Pfam" id="PF00188"/>
    </source>
</evidence>
<proteinExistence type="predicted"/>
<feature type="compositionally biased region" description="Low complexity" evidence="1">
    <location>
        <begin position="353"/>
        <end position="371"/>
    </location>
</feature>
<accession>A0A2I1I092</accession>
<dbReference type="Pfam" id="PF00188">
    <property type="entry name" value="CAP"/>
    <property type="match status" value="1"/>
</dbReference>
<keyword evidence="2" id="KW-0812">Transmembrane</keyword>
<evidence type="ECO:0000313" key="5">
    <source>
        <dbReference type="EMBL" id="PKY64540.1"/>
    </source>
</evidence>